<dbReference type="CTD" id="8234918"/>
<dbReference type="GeneID" id="8234918"/>
<dbReference type="AlphaFoldDB" id="E0W192"/>
<dbReference type="KEGG" id="phu:Phum_PHUM571200"/>
<name>E0W192_PEDHC</name>
<evidence type="ECO:0000313" key="3">
    <source>
        <dbReference type="Proteomes" id="UP000009046"/>
    </source>
</evidence>
<organism>
    <name type="scientific">Pediculus humanus subsp. corporis</name>
    <name type="common">Body louse</name>
    <dbReference type="NCBI Taxonomy" id="121224"/>
    <lineage>
        <taxon>Eukaryota</taxon>
        <taxon>Metazoa</taxon>
        <taxon>Ecdysozoa</taxon>
        <taxon>Arthropoda</taxon>
        <taxon>Hexapoda</taxon>
        <taxon>Insecta</taxon>
        <taxon>Pterygota</taxon>
        <taxon>Neoptera</taxon>
        <taxon>Paraneoptera</taxon>
        <taxon>Psocodea</taxon>
        <taxon>Troctomorpha</taxon>
        <taxon>Phthiraptera</taxon>
        <taxon>Anoplura</taxon>
        <taxon>Pediculidae</taxon>
        <taxon>Pediculus</taxon>
    </lineage>
</organism>
<evidence type="ECO:0000313" key="1">
    <source>
        <dbReference type="EMBL" id="EEB19398.1"/>
    </source>
</evidence>
<dbReference type="VEuPathDB" id="VectorBase:PHUM571200"/>
<dbReference type="STRING" id="121224.E0W192"/>
<evidence type="ECO:0000313" key="2">
    <source>
        <dbReference type="EnsemblMetazoa" id="PHUM571200-PA"/>
    </source>
</evidence>
<protein>
    <recommendedName>
        <fullName evidence="4">UPAR/Ly6 domain-containing protein</fullName>
    </recommendedName>
</protein>
<reference evidence="2" key="3">
    <citation type="submission" date="2021-02" db="UniProtKB">
        <authorList>
            <consortium name="EnsemblMetazoa"/>
        </authorList>
    </citation>
    <scope>IDENTIFICATION</scope>
    <source>
        <strain evidence="2">USDA</strain>
    </source>
</reference>
<proteinExistence type="predicted"/>
<accession>E0W192</accession>
<dbReference type="HOGENOM" id="CLU_2148859_0_0_1"/>
<reference evidence="1" key="1">
    <citation type="submission" date="2007-04" db="EMBL/GenBank/DDBJ databases">
        <title>Annotation of Pediculus humanus corporis strain USDA.</title>
        <authorList>
            <person name="Kirkness E."/>
            <person name="Hannick L."/>
            <person name="Hass B."/>
            <person name="Bruggner R."/>
            <person name="Lawson D."/>
            <person name="Bidwell S."/>
            <person name="Joardar V."/>
            <person name="Caler E."/>
            <person name="Walenz B."/>
            <person name="Inman J."/>
            <person name="Schobel S."/>
            <person name="Galinsky K."/>
            <person name="Amedeo P."/>
            <person name="Strausberg R."/>
        </authorList>
    </citation>
    <scope>NUCLEOTIDE SEQUENCE</scope>
    <source>
        <strain evidence="1">USDA</strain>
    </source>
</reference>
<evidence type="ECO:0008006" key="4">
    <source>
        <dbReference type="Google" id="ProtNLM"/>
    </source>
</evidence>
<dbReference type="OrthoDB" id="6331233at2759"/>
<dbReference type="EMBL" id="AAZO01006938">
    <property type="status" value="NOT_ANNOTATED_CDS"/>
    <property type="molecule type" value="Genomic_DNA"/>
</dbReference>
<gene>
    <name evidence="2" type="primary">8234918</name>
    <name evidence="1" type="ORF">Phum_PHUM571200</name>
</gene>
<reference evidence="1" key="2">
    <citation type="submission" date="2007-04" db="EMBL/GenBank/DDBJ databases">
        <title>The genome of the human body louse.</title>
        <authorList>
            <consortium name="The Human Body Louse Genome Consortium"/>
            <person name="Kirkness E."/>
            <person name="Walenz B."/>
            <person name="Hass B."/>
            <person name="Bruggner R."/>
            <person name="Strausberg R."/>
        </authorList>
    </citation>
    <scope>NUCLEOTIDE SEQUENCE</scope>
    <source>
        <strain evidence="1">USDA</strain>
    </source>
</reference>
<keyword evidence="3" id="KW-1185">Reference proteome</keyword>
<dbReference type="SUPFAM" id="SSF57302">
    <property type="entry name" value="Snake toxin-like"/>
    <property type="match status" value="1"/>
</dbReference>
<dbReference type="RefSeq" id="XP_002432136.1">
    <property type="nucleotide sequence ID" value="XM_002432091.1"/>
</dbReference>
<dbReference type="InterPro" id="IPR045860">
    <property type="entry name" value="Snake_toxin-like_sf"/>
</dbReference>
<dbReference type="EMBL" id="DS235867">
    <property type="protein sequence ID" value="EEB19398.1"/>
    <property type="molecule type" value="Genomic_DNA"/>
</dbReference>
<dbReference type="Proteomes" id="UP000009046">
    <property type="component" value="Unassembled WGS sequence"/>
</dbReference>
<dbReference type="EnsemblMetazoa" id="PHUM571200-RA">
    <property type="protein sequence ID" value="PHUM571200-PA"/>
    <property type="gene ID" value="PHUM571200"/>
</dbReference>
<dbReference type="OMA" id="CIIVRIE"/>
<dbReference type="InParanoid" id="E0W192"/>
<sequence>MMCYLGLRCYTCSYDERDSKENSLCVTAPWNLTGNPIRSCLTHVEFCIIVRIETKETVASFLRKCEESPMEDSDVDSRTVVAHYRSCTTDLCNKGDGLNFIDESYEVRRRDI</sequence>